<dbReference type="EMBL" id="JAAAID010000937">
    <property type="protein sequence ID" value="KAG0012766.1"/>
    <property type="molecule type" value="Genomic_DNA"/>
</dbReference>
<dbReference type="AlphaFoldDB" id="A0A9P6SYY3"/>
<organism evidence="2 3">
    <name type="scientific">Entomortierella chlamydospora</name>
    <dbReference type="NCBI Taxonomy" id="101097"/>
    <lineage>
        <taxon>Eukaryota</taxon>
        <taxon>Fungi</taxon>
        <taxon>Fungi incertae sedis</taxon>
        <taxon>Mucoromycota</taxon>
        <taxon>Mortierellomycotina</taxon>
        <taxon>Mortierellomycetes</taxon>
        <taxon>Mortierellales</taxon>
        <taxon>Mortierellaceae</taxon>
        <taxon>Entomortierella</taxon>
    </lineage>
</organism>
<sequence length="86" mass="10030">MEKGKAHVTEEYEYVKAGMTDEDADEYGDGVEYGEDDEYGDDDYDWLGEDRGRTGTWIETEFIVYRTKTNYNDVNNDELYMLVVAD</sequence>
<gene>
    <name evidence="2" type="ORF">BGZ80_011527</name>
</gene>
<keyword evidence="3" id="KW-1185">Reference proteome</keyword>
<feature type="compositionally biased region" description="Acidic residues" evidence="1">
    <location>
        <begin position="20"/>
        <end position="45"/>
    </location>
</feature>
<accession>A0A9P6SYY3</accession>
<proteinExistence type="predicted"/>
<protein>
    <submittedName>
        <fullName evidence="2">Uncharacterized protein</fullName>
    </submittedName>
</protein>
<comment type="caution">
    <text evidence="2">The sequence shown here is derived from an EMBL/GenBank/DDBJ whole genome shotgun (WGS) entry which is preliminary data.</text>
</comment>
<feature type="region of interest" description="Disordered" evidence="1">
    <location>
        <begin position="16"/>
        <end position="45"/>
    </location>
</feature>
<evidence type="ECO:0000313" key="2">
    <source>
        <dbReference type="EMBL" id="KAG0012766.1"/>
    </source>
</evidence>
<reference evidence="2" key="1">
    <citation type="journal article" date="2020" name="Fungal Divers.">
        <title>Resolving the Mortierellaceae phylogeny through synthesis of multi-gene phylogenetics and phylogenomics.</title>
        <authorList>
            <person name="Vandepol N."/>
            <person name="Liber J."/>
            <person name="Desiro A."/>
            <person name="Na H."/>
            <person name="Kennedy M."/>
            <person name="Barry K."/>
            <person name="Grigoriev I.V."/>
            <person name="Miller A.N."/>
            <person name="O'Donnell K."/>
            <person name="Stajich J.E."/>
            <person name="Bonito G."/>
        </authorList>
    </citation>
    <scope>NUCLEOTIDE SEQUENCE</scope>
    <source>
        <strain evidence="2">NRRL 2769</strain>
    </source>
</reference>
<evidence type="ECO:0000313" key="3">
    <source>
        <dbReference type="Proteomes" id="UP000703661"/>
    </source>
</evidence>
<name>A0A9P6SYY3_9FUNG</name>
<dbReference type="Proteomes" id="UP000703661">
    <property type="component" value="Unassembled WGS sequence"/>
</dbReference>
<evidence type="ECO:0000256" key="1">
    <source>
        <dbReference type="SAM" id="MobiDB-lite"/>
    </source>
</evidence>